<evidence type="ECO:0000313" key="2">
    <source>
        <dbReference type="EMBL" id="MBH0775085.1"/>
    </source>
</evidence>
<dbReference type="Pfam" id="PF01593">
    <property type="entry name" value="Amino_oxidase"/>
    <property type="match status" value="1"/>
</dbReference>
<feature type="domain" description="Amine oxidase" evidence="1">
    <location>
        <begin position="10"/>
        <end position="442"/>
    </location>
</feature>
<dbReference type="EMBL" id="JADMLG010000001">
    <property type="protein sequence ID" value="MBH0775085.1"/>
    <property type="molecule type" value="Genomic_DNA"/>
</dbReference>
<evidence type="ECO:0000259" key="1">
    <source>
        <dbReference type="Pfam" id="PF01593"/>
    </source>
</evidence>
<dbReference type="InterPro" id="IPR036188">
    <property type="entry name" value="FAD/NAD-bd_sf"/>
</dbReference>
<comment type="caution">
    <text evidence="2">The sequence shown here is derived from an EMBL/GenBank/DDBJ whole genome shotgun (WGS) entry which is preliminary data.</text>
</comment>
<dbReference type="InterPro" id="IPR050464">
    <property type="entry name" value="Zeta_carotene_desat/Oxidored"/>
</dbReference>
<dbReference type="RefSeq" id="WP_196147407.1">
    <property type="nucleotide sequence ID" value="NZ_JADMLG010000001.1"/>
</dbReference>
<evidence type="ECO:0000313" key="3">
    <source>
        <dbReference type="Proteomes" id="UP000655751"/>
    </source>
</evidence>
<dbReference type="InterPro" id="IPR002937">
    <property type="entry name" value="Amino_oxidase"/>
</dbReference>
<dbReference type="Proteomes" id="UP000655751">
    <property type="component" value="Unassembled WGS sequence"/>
</dbReference>
<keyword evidence="2" id="KW-0560">Oxidoreductase</keyword>
<organism evidence="2 3">
    <name type="scientific">Nocardia bovistercoris</name>
    <dbReference type="NCBI Taxonomy" id="2785916"/>
    <lineage>
        <taxon>Bacteria</taxon>
        <taxon>Bacillati</taxon>
        <taxon>Actinomycetota</taxon>
        <taxon>Actinomycetes</taxon>
        <taxon>Mycobacteriales</taxon>
        <taxon>Nocardiaceae</taxon>
        <taxon>Nocardia</taxon>
    </lineage>
</organism>
<sequence>MRIAVVGGGISGLVAAYRLRTLLGDDADIVLVEAESRLGGILFTGELAGGPVDLGAEAFVGRRPEVPALLRELGLEDQLVHPAGLRPLVWSGGAAHPLPAATLMGIPSSAESVRGLVDEQTLSTVAAEPSRPMTWYPNADVDVHSLVAGRFGAQVVARSVDPLLGGVYAGTSRTIGVRAALPTLAAALDAGAPNLTAAVAAALPAPSSAPVFGGIRDGYDVLLRALSRHTRAHVHTGAATGLTRSTHGWILDPVGAVDAVVLATPAPVTARLLRTVAPEAAAAAGGIDLSSSVVVALAMPAETALPRNSGILVATDEPLRVKAFTLSSRKWPHLAARDTAVVRASFGRFGDETALSWSNERLVAAAVRDLTTVTGVAIEPVDAVVRRWRGGLAQYAPGHLDRVAEIESAVAGLDGLAVAGAYLHGVGVPACVASGERAARTVAARSPETTAATRTG</sequence>
<dbReference type="SUPFAM" id="SSF51905">
    <property type="entry name" value="FAD/NAD(P)-binding domain"/>
    <property type="match status" value="1"/>
</dbReference>
<dbReference type="AlphaFoldDB" id="A0A931MYJ1"/>
<name>A0A931MYJ1_9NOCA</name>
<reference evidence="2" key="1">
    <citation type="submission" date="2020-11" db="EMBL/GenBank/DDBJ databases">
        <title>Nocardia NEAU-351.nov., a novel actinomycete isolated from the cow dung.</title>
        <authorList>
            <person name="Zhang X."/>
        </authorList>
    </citation>
    <scope>NUCLEOTIDE SEQUENCE</scope>
    <source>
        <strain evidence="2">NEAU-351</strain>
    </source>
</reference>
<dbReference type="Gene3D" id="3.50.50.60">
    <property type="entry name" value="FAD/NAD(P)-binding domain"/>
    <property type="match status" value="1"/>
</dbReference>
<proteinExistence type="predicted"/>
<accession>A0A931MYJ1</accession>
<dbReference type="GO" id="GO:0004729">
    <property type="term" value="F:oxygen-dependent protoporphyrinogen oxidase activity"/>
    <property type="evidence" value="ECO:0007669"/>
    <property type="project" value="UniProtKB-EC"/>
</dbReference>
<dbReference type="PANTHER" id="PTHR42923:SF3">
    <property type="entry name" value="PROTOPORPHYRINOGEN OXIDASE"/>
    <property type="match status" value="1"/>
</dbReference>
<dbReference type="SUPFAM" id="SSF54373">
    <property type="entry name" value="FAD-linked reductases, C-terminal domain"/>
    <property type="match status" value="1"/>
</dbReference>
<dbReference type="PANTHER" id="PTHR42923">
    <property type="entry name" value="PROTOPORPHYRINOGEN OXIDASE"/>
    <property type="match status" value="1"/>
</dbReference>
<keyword evidence="3" id="KW-1185">Reference proteome</keyword>
<dbReference type="Gene3D" id="1.10.3110.10">
    <property type="entry name" value="protoporphyrinogen ix oxidase, domain 3"/>
    <property type="match status" value="1"/>
</dbReference>
<protein>
    <submittedName>
        <fullName evidence="2">Protoporphyrinogen oxidase</fullName>
        <ecNumber evidence="2">1.3.3.4</ecNumber>
    </submittedName>
</protein>
<dbReference type="NCBIfam" id="NF008841">
    <property type="entry name" value="PRK11883.1-1"/>
    <property type="match status" value="1"/>
</dbReference>
<gene>
    <name evidence="2" type="ORF">IT779_02150</name>
</gene>
<dbReference type="EC" id="1.3.3.4" evidence="2"/>
<dbReference type="Gene3D" id="3.90.660.20">
    <property type="entry name" value="Protoporphyrinogen oxidase, mitochondrial, domain 2"/>
    <property type="match status" value="1"/>
</dbReference>